<protein>
    <recommendedName>
        <fullName evidence="15 16">Multifunctional fusion protein</fullName>
    </recommendedName>
    <domain>
        <recommendedName>
            <fullName evidence="15">Indole-3-glycerol phosphate synthase</fullName>
            <shortName evidence="15">IGPS</shortName>
            <ecNumber evidence="15">4.1.1.48</ecNumber>
        </recommendedName>
    </domain>
    <domain>
        <recommendedName>
            <fullName evidence="16">N-(5'-phosphoribosyl)anthranilate isomerase</fullName>
            <shortName evidence="16">PRAI</shortName>
            <ecNumber evidence="16">5.3.1.24</ecNumber>
        </recommendedName>
    </domain>
</protein>
<dbReference type="PANTHER" id="PTHR22854">
    <property type="entry name" value="TRYPTOPHAN BIOSYNTHESIS PROTEIN"/>
    <property type="match status" value="1"/>
</dbReference>
<dbReference type="PROSITE" id="PS00614">
    <property type="entry name" value="IGPS"/>
    <property type="match status" value="1"/>
</dbReference>
<keyword evidence="11 16" id="KW-0413">Isomerase</keyword>
<organism evidence="19 20">
    <name type="scientific">Veillonella infantium</name>
    <dbReference type="NCBI Taxonomy" id="1911679"/>
    <lineage>
        <taxon>Bacteria</taxon>
        <taxon>Bacillati</taxon>
        <taxon>Bacillota</taxon>
        <taxon>Negativicutes</taxon>
        <taxon>Veillonellales</taxon>
        <taxon>Veillonellaceae</taxon>
        <taxon>Veillonella</taxon>
    </lineage>
</organism>
<dbReference type="EC" id="5.3.1.24" evidence="16"/>
<dbReference type="CDD" id="cd00405">
    <property type="entry name" value="PRAI"/>
    <property type="match status" value="1"/>
</dbReference>
<comment type="caution">
    <text evidence="19">The sequence shown here is derived from an EMBL/GenBank/DDBJ whole genome shotgun (WGS) entry which is preliminary data.</text>
</comment>
<sequence length="503" mass="56015">MILDRIVEATKIRVAQEKQVETPEAVKAAALALPSDTGLPFEAALRQQDFNFICEVKKASPSKGIIAEHFPYLEIAKEYEVAGAAAISVLTERDFFKGDKKYLQEIASTVKIPVLRKDFIIDEYQIYQAKVWGASAILLICACLDVPTLTKFRELADSLGLSSLVEAHDEHEVQMAIDCGARIIGVNNRNLKDFTVDVQNSVRLRNLVEDDVIFVSESGLETPEDIQVLRDNNIGVALMGETFMRSPNKVEKLAYLYGPTYYTPKIKMCGISKVETIPAIVDAKPDYMGLVFAPSKRQVTVEQGKTLVDEFHKQYEKVYGEVTAPMNTGTAQDGQDSQEFVQGNSNFEKIKTVGVFVNETVENLLKIAEEVKLDVIQLHGDEDETFIQSLKECTNVEVWKAVQVRSAADAEKWIDSSADMLLFDAYHKDERGGTGEVFDWSSLDEFERPFMLAGGIDSTNVARAIRTVRPYGIDISSGIETEGVKDDEKIKAFTHIVRTIALS</sequence>
<feature type="domain" description="Indole-3-glycerol phosphate synthase" evidence="17">
    <location>
        <begin position="3"/>
        <end position="252"/>
    </location>
</feature>
<evidence type="ECO:0000256" key="12">
    <source>
        <dbReference type="ARBA" id="ARBA00023239"/>
    </source>
</evidence>
<keyword evidence="10 15" id="KW-0057">Aromatic amino acid biosynthesis</keyword>
<dbReference type="NCBIfam" id="NF001377">
    <property type="entry name" value="PRK00278.2-4"/>
    <property type="match status" value="1"/>
</dbReference>
<evidence type="ECO:0000256" key="7">
    <source>
        <dbReference type="ARBA" id="ARBA00022605"/>
    </source>
</evidence>
<evidence type="ECO:0000256" key="13">
    <source>
        <dbReference type="ARBA" id="ARBA00023268"/>
    </source>
</evidence>
<evidence type="ECO:0000256" key="2">
    <source>
        <dbReference type="ARBA" id="ARBA00001633"/>
    </source>
</evidence>
<comment type="pathway">
    <text evidence="4 15">Amino-acid biosynthesis; L-tryptophan biosynthesis; L-tryptophan from chorismate: step 4/5.</text>
</comment>
<keyword evidence="8 15" id="KW-0210">Decarboxylase</keyword>
<evidence type="ECO:0000256" key="3">
    <source>
        <dbReference type="ARBA" id="ARBA00004664"/>
    </source>
</evidence>
<comment type="similarity">
    <text evidence="16">Belongs to the TrpF family.</text>
</comment>
<name>A0ABX5C1J4_9FIRM</name>
<comment type="pathway">
    <text evidence="3 16">Amino-acid biosynthesis; L-tryptophan biosynthesis; L-tryptophan from chorismate: step 3/5.</text>
</comment>
<evidence type="ECO:0000256" key="1">
    <source>
        <dbReference type="ARBA" id="ARBA00001164"/>
    </source>
</evidence>
<accession>A0ABX5C1J4</accession>
<dbReference type="Gene3D" id="3.20.20.70">
    <property type="entry name" value="Aldolase class I"/>
    <property type="match status" value="2"/>
</dbReference>
<evidence type="ECO:0000259" key="18">
    <source>
        <dbReference type="Pfam" id="PF00697"/>
    </source>
</evidence>
<dbReference type="EC" id="4.1.1.48" evidence="15"/>
<dbReference type="InterPro" id="IPR001240">
    <property type="entry name" value="PRAI_dom"/>
</dbReference>
<keyword evidence="13" id="KW-0511">Multifunctional enzyme</keyword>
<evidence type="ECO:0000256" key="16">
    <source>
        <dbReference type="HAMAP-Rule" id="MF_00135"/>
    </source>
</evidence>
<keyword evidence="12 15" id="KW-0456">Lyase</keyword>
<keyword evidence="7 15" id="KW-0028">Amino-acid biosynthesis</keyword>
<comment type="similarity">
    <text evidence="6">In the C-terminal section; belongs to the TrpF family.</text>
</comment>
<dbReference type="CDD" id="cd00331">
    <property type="entry name" value="IGPS"/>
    <property type="match status" value="1"/>
</dbReference>
<gene>
    <name evidence="16" type="primary">trpF</name>
    <name evidence="15" type="synonym">trpC</name>
    <name evidence="19" type="ORF">VCHSUH03_07470</name>
</gene>
<feature type="domain" description="N-(5'phosphoribosyl) anthranilate isomerase (PRAI)" evidence="18">
    <location>
        <begin position="335"/>
        <end position="494"/>
    </location>
</feature>
<dbReference type="GO" id="GO:0016853">
    <property type="term" value="F:isomerase activity"/>
    <property type="evidence" value="ECO:0007669"/>
    <property type="project" value="UniProtKB-KW"/>
</dbReference>
<dbReference type="RefSeq" id="WP_105094571.1">
    <property type="nucleotide sequence ID" value="NZ_PPDD01000012.1"/>
</dbReference>
<evidence type="ECO:0000256" key="6">
    <source>
        <dbReference type="ARBA" id="ARBA00009847"/>
    </source>
</evidence>
<reference evidence="19 20" key="1">
    <citation type="journal article" date="2018" name="Int. J. Syst. Evol. Microbiol.">
        <title>Veillonella infantium sp. nov., an anaerobic, Gram-stain-negative coccus isolated from tongue biofilm of a Thai child.</title>
        <authorList>
            <person name="Mashima I."/>
            <person name="Liao Y.C."/>
            <person name="Miyakawa H."/>
            <person name="Theodorea C.F."/>
            <person name="Thawboon B."/>
            <person name="Thaweboon S."/>
            <person name="Scannapieco F.A."/>
            <person name="Nakazawa F."/>
        </authorList>
    </citation>
    <scope>NUCLEOTIDE SEQUENCE [LARGE SCALE GENOMIC DNA]</scope>
    <source>
        <strain evidence="19 20">T11011-4</strain>
    </source>
</reference>
<dbReference type="SUPFAM" id="SSF51366">
    <property type="entry name" value="Ribulose-phoshate binding barrel"/>
    <property type="match status" value="2"/>
</dbReference>
<dbReference type="PANTHER" id="PTHR22854:SF2">
    <property type="entry name" value="INDOLE-3-GLYCEROL-PHOSPHATE SYNTHASE"/>
    <property type="match status" value="1"/>
</dbReference>
<dbReference type="HAMAP" id="MF_00135">
    <property type="entry name" value="PRAI"/>
    <property type="match status" value="1"/>
</dbReference>
<evidence type="ECO:0000313" key="19">
    <source>
        <dbReference type="EMBL" id="PQL57281.1"/>
    </source>
</evidence>
<keyword evidence="20" id="KW-1185">Reference proteome</keyword>
<dbReference type="NCBIfam" id="NF006945">
    <property type="entry name" value="PRK09427.1"/>
    <property type="match status" value="1"/>
</dbReference>
<dbReference type="Proteomes" id="UP000238899">
    <property type="component" value="Unassembled WGS sequence"/>
</dbReference>
<evidence type="ECO:0000256" key="9">
    <source>
        <dbReference type="ARBA" id="ARBA00022822"/>
    </source>
</evidence>
<evidence type="ECO:0000256" key="5">
    <source>
        <dbReference type="ARBA" id="ARBA00007902"/>
    </source>
</evidence>
<evidence type="ECO:0000256" key="4">
    <source>
        <dbReference type="ARBA" id="ARBA00004696"/>
    </source>
</evidence>
<comment type="similarity">
    <text evidence="5">In the N-terminal section; belongs to the TrpC family.</text>
</comment>
<dbReference type="InterPro" id="IPR045186">
    <property type="entry name" value="Indole-3-glycerol_P_synth"/>
</dbReference>
<comment type="similarity">
    <text evidence="15">Belongs to the TrpC family.</text>
</comment>
<dbReference type="Pfam" id="PF00218">
    <property type="entry name" value="IGPS"/>
    <property type="match status" value="1"/>
</dbReference>
<dbReference type="HAMAP" id="MF_00134_B">
    <property type="entry name" value="IGPS_B"/>
    <property type="match status" value="1"/>
</dbReference>
<dbReference type="InterPro" id="IPR001468">
    <property type="entry name" value="Indole-3-GlycerolPSynthase_CS"/>
</dbReference>
<comment type="catalytic activity">
    <reaction evidence="2 15">
        <text>1-(2-carboxyphenylamino)-1-deoxy-D-ribulose 5-phosphate + H(+) = (1S,2R)-1-C-(indol-3-yl)glycerol 3-phosphate + CO2 + H2O</text>
        <dbReference type="Rhea" id="RHEA:23476"/>
        <dbReference type="ChEBI" id="CHEBI:15377"/>
        <dbReference type="ChEBI" id="CHEBI:15378"/>
        <dbReference type="ChEBI" id="CHEBI:16526"/>
        <dbReference type="ChEBI" id="CHEBI:58613"/>
        <dbReference type="ChEBI" id="CHEBI:58866"/>
        <dbReference type="EC" id="4.1.1.48"/>
    </reaction>
</comment>
<dbReference type="InterPro" id="IPR013785">
    <property type="entry name" value="Aldolase_TIM"/>
</dbReference>
<evidence type="ECO:0000256" key="14">
    <source>
        <dbReference type="ARBA" id="ARBA00025592"/>
    </source>
</evidence>
<evidence type="ECO:0000256" key="11">
    <source>
        <dbReference type="ARBA" id="ARBA00023235"/>
    </source>
</evidence>
<keyword evidence="9 15" id="KW-0822">Tryptophan biosynthesis</keyword>
<evidence type="ECO:0000256" key="10">
    <source>
        <dbReference type="ARBA" id="ARBA00023141"/>
    </source>
</evidence>
<dbReference type="EMBL" id="PPDD01000012">
    <property type="protein sequence ID" value="PQL57281.1"/>
    <property type="molecule type" value="Genomic_DNA"/>
</dbReference>
<dbReference type="InterPro" id="IPR011060">
    <property type="entry name" value="RibuloseP-bd_barrel"/>
</dbReference>
<evidence type="ECO:0000259" key="17">
    <source>
        <dbReference type="Pfam" id="PF00218"/>
    </source>
</evidence>
<evidence type="ECO:0000256" key="15">
    <source>
        <dbReference type="HAMAP-Rule" id="MF_00134"/>
    </source>
</evidence>
<comment type="function">
    <text evidence="14">Bifunctional enzyme that catalyzes two sequential steps of tryptophan biosynthetic pathway. The first reaction is catalyzed by the isomerase, coded by the TrpF domain; the second reaction is catalyzed by the synthase, coded by the TrpC domain.</text>
</comment>
<dbReference type="Pfam" id="PF00697">
    <property type="entry name" value="PRAI"/>
    <property type="match status" value="1"/>
</dbReference>
<comment type="catalytic activity">
    <reaction evidence="1 16">
        <text>N-(5-phospho-beta-D-ribosyl)anthranilate = 1-(2-carboxyphenylamino)-1-deoxy-D-ribulose 5-phosphate</text>
        <dbReference type="Rhea" id="RHEA:21540"/>
        <dbReference type="ChEBI" id="CHEBI:18277"/>
        <dbReference type="ChEBI" id="CHEBI:58613"/>
        <dbReference type="EC" id="5.3.1.24"/>
    </reaction>
</comment>
<proteinExistence type="inferred from homology"/>
<evidence type="ECO:0000256" key="8">
    <source>
        <dbReference type="ARBA" id="ARBA00022793"/>
    </source>
</evidence>
<evidence type="ECO:0000313" key="20">
    <source>
        <dbReference type="Proteomes" id="UP000238899"/>
    </source>
</evidence>
<dbReference type="InterPro" id="IPR013798">
    <property type="entry name" value="Indole-3-glycerol_P_synth_dom"/>
</dbReference>